<keyword evidence="2" id="KW-0732">Signal</keyword>
<dbReference type="Proteomes" id="UP000010420">
    <property type="component" value="Unassembled WGS sequence"/>
</dbReference>
<protein>
    <recommendedName>
        <fullName evidence="5">DUF5667 domain-containing protein</fullName>
    </recommendedName>
</protein>
<sequence>MKQMKKFTQKLCLLLALLTISSLLLSNLFASAKSIENPYSQFVADPYYEVTSDYLNGIRDKLVKLPGSGSVCIDYLSEEILLHRALLFTAHNIQSYSNNPELIDITDEIIDNYTGELREMREELAKLIDTLKDKEPLKEDSEYIKEYKLVIDKIVKDLAQVKSADSNELTYIKQAIALLQASHDIALIDNKCTKSKLVKEISQNTASNTEAYISRLKTLETAFK</sequence>
<dbReference type="AlphaFoldDB" id="L1QPS8"/>
<organism evidence="3 4">
    <name type="scientific">Clostridium celatum DSM 1785</name>
    <dbReference type="NCBI Taxonomy" id="545697"/>
    <lineage>
        <taxon>Bacteria</taxon>
        <taxon>Bacillati</taxon>
        <taxon>Bacillota</taxon>
        <taxon>Clostridia</taxon>
        <taxon>Eubacteriales</taxon>
        <taxon>Clostridiaceae</taxon>
        <taxon>Clostridium</taxon>
    </lineage>
</organism>
<keyword evidence="4" id="KW-1185">Reference proteome</keyword>
<feature type="coiled-coil region" evidence="1">
    <location>
        <begin position="103"/>
        <end position="130"/>
    </location>
</feature>
<accession>L1QPS8</accession>
<dbReference type="HOGENOM" id="CLU_1233266_0_0_9"/>
<evidence type="ECO:0000313" key="3">
    <source>
        <dbReference type="EMBL" id="EKY29567.1"/>
    </source>
</evidence>
<feature type="chain" id="PRO_5003957122" description="DUF5667 domain-containing protein" evidence="2">
    <location>
        <begin position="33"/>
        <end position="224"/>
    </location>
</feature>
<keyword evidence="1" id="KW-0175">Coiled coil</keyword>
<evidence type="ECO:0008006" key="5">
    <source>
        <dbReference type="Google" id="ProtNLM"/>
    </source>
</evidence>
<name>L1QPS8_9CLOT</name>
<feature type="signal peptide" evidence="2">
    <location>
        <begin position="1"/>
        <end position="32"/>
    </location>
</feature>
<dbReference type="PATRIC" id="fig|545697.3.peg.149"/>
<proteinExistence type="predicted"/>
<comment type="caution">
    <text evidence="3">The sequence shown here is derived from an EMBL/GenBank/DDBJ whole genome shotgun (WGS) entry which is preliminary data.</text>
</comment>
<reference evidence="3 4" key="1">
    <citation type="submission" date="2012-05" db="EMBL/GenBank/DDBJ databases">
        <authorList>
            <person name="Weinstock G."/>
            <person name="Sodergren E."/>
            <person name="Lobos E.A."/>
            <person name="Fulton L."/>
            <person name="Fulton R."/>
            <person name="Courtney L."/>
            <person name="Fronick C."/>
            <person name="O'Laughlin M."/>
            <person name="Godfrey J."/>
            <person name="Wilson R.M."/>
            <person name="Miner T."/>
            <person name="Farmer C."/>
            <person name="Delehaunty K."/>
            <person name="Cordes M."/>
            <person name="Minx P."/>
            <person name="Tomlinson C."/>
            <person name="Chen J."/>
            <person name="Wollam A."/>
            <person name="Pepin K.H."/>
            <person name="Bhonagiri V."/>
            <person name="Zhang X."/>
            <person name="Suruliraj S."/>
            <person name="Warren W."/>
            <person name="Mitreva M."/>
            <person name="Mardis E.R."/>
            <person name="Wilson R.K."/>
        </authorList>
    </citation>
    <scope>NUCLEOTIDE SEQUENCE [LARGE SCALE GENOMIC DNA]</scope>
    <source>
        <strain evidence="3 4">DSM 1785</strain>
    </source>
</reference>
<evidence type="ECO:0000256" key="2">
    <source>
        <dbReference type="SAM" id="SignalP"/>
    </source>
</evidence>
<evidence type="ECO:0000313" key="4">
    <source>
        <dbReference type="Proteomes" id="UP000010420"/>
    </source>
</evidence>
<gene>
    <name evidence="3" type="ORF">HMPREF0216_00150</name>
</gene>
<evidence type="ECO:0000256" key="1">
    <source>
        <dbReference type="SAM" id="Coils"/>
    </source>
</evidence>
<dbReference type="eggNOG" id="ENOG5030H50">
    <property type="taxonomic scope" value="Bacteria"/>
</dbReference>
<dbReference type="EMBL" id="AMEZ01000005">
    <property type="protein sequence ID" value="EKY29567.1"/>
    <property type="molecule type" value="Genomic_DNA"/>
</dbReference>